<sequence>MVADTAKPPKMDIAAWTSVEHPPKADKLVKAPKMDTLDIWKRDKRVPKQMLTER</sequence>
<organism evidence="1 2">
    <name type="scientific">Apiotrichum porosum</name>
    <dbReference type="NCBI Taxonomy" id="105984"/>
    <lineage>
        <taxon>Eukaryota</taxon>
        <taxon>Fungi</taxon>
        <taxon>Dikarya</taxon>
        <taxon>Basidiomycota</taxon>
        <taxon>Agaricomycotina</taxon>
        <taxon>Tremellomycetes</taxon>
        <taxon>Trichosporonales</taxon>
        <taxon>Trichosporonaceae</taxon>
        <taxon>Apiotrichum</taxon>
    </lineage>
</organism>
<proteinExistence type="predicted"/>
<dbReference type="EMBL" id="RSCE01000008">
    <property type="protein sequence ID" value="RSH80392.1"/>
    <property type="molecule type" value="Genomic_DNA"/>
</dbReference>
<dbReference type="Proteomes" id="UP000279236">
    <property type="component" value="Unassembled WGS sequence"/>
</dbReference>
<comment type="caution">
    <text evidence="1">The sequence shown here is derived from an EMBL/GenBank/DDBJ whole genome shotgun (WGS) entry which is preliminary data.</text>
</comment>
<dbReference type="GeneID" id="39593511"/>
<name>A0A427XNP0_9TREE</name>
<reference evidence="1 2" key="1">
    <citation type="submission" date="2018-11" db="EMBL/GenBank/DDBJ databases">
        <title>Genome sequence of Apiotrichum porosum DSM 27194.</title>
        <authorList>
            <person name="Aliyu H."/>
            <person name="Gorte O."/>
            <person name="Ochsenreither K."/>
        </authorList>
    </citation>
    <scope>NUCLEOTIDE SEQUENCE [LARGE SCALE GENOMIC DNA]</scope>
    <source>
        <strain evidence="1 2">DSM 27194</strain>
    </source>
</reference>
<gene>
    <name evidence="1" type="ORF">EHS24_008968</name>
</gene>
<evidence type="ECO:0000313" key="2">
    <source>
        <dbReference type="Proteomes" id="UP000279236"/>
    </source>
</evidence>
<protein>
    <submittedName>
        <fullName evidence="1">Uncharacterized protein</fullName>
    </submittedName>
</protein>
<accession>A0A427XNP0</accession>
<dbReference type="AlphaFoldDB" id="A0A427XNP0"/>
<dbReference type="RefSeq" id="XP_028475339.1">
    <property type="nucleotide sequence ID" value="XM_028624267.1"/>
</dbReference>
<keyword evidence="2" id="KW-1185">Reference proteome</keyword>
<evidence type="ECO:0000313" key="1">
    <source>
        <dbReference type="EMBL" id="RSH80392.1"/>
    </source>
</evidence>